<comment type="caution">
    <text evidence="1">The sequence shown here is derived from an EMBL/GenBank/DDBJ whole genome shotgun (WGS) entry which is preliminary data.</text>
</comment>
<evidence type="ECO:0008006" key="3">
    <source>
        <dbReference type="Google" id="ProtNLM"/>
    </source>
</evidence>
<organism evidence="1 2">
    <name type="scientific">Amycolatopsis oliviviridis</name>
    <dbReference type="NCBI Taxonomy" id="1471590"/>
    <lineage>
        <taxon>Bacteria</taxon>
        <taxon>Bacillati</taxon>
        <taxon>Actinomycetota</taxon>
        <taxon>Actinomycetes</taxon>
        <taxon>Pseudonocardiales</taxon>
        <taxon>Pseudonocardiaceae</taxon>
        <taxon>Amycolatopsis</taxon>
    </lineage>
</organism>
<reference evidence="2" key="1">
    <citation type="journal article" date="2019" name="Int. J. Syst. Evol. Microbiol.">
        <title>The Global Catalogue of Microorganisms (GCM) 10K type strain sequencing project: providing services to taxonomists for standard genome sequencing and annotation.</title>
        <authorList>
            <consortium name="The Broad Institute Genomics Platform"/>
            <consortium name="The Broad Institute Genome Sequencing Center for Infectious Disease"/>
            <person name="Wu L."/>
            <person name="Ma J."/>
        </authorList>
    </citation>
    <scope>NUCLEOTIDE SEQUENCE [LARGE SCALE GENOMIC DNA]</scope>
    <source>
        <strain evidence="2">CGMCC 4.7683</strain>
    </source>
</reference>
<evidence type="ECO:0000313" key="1">
    <source>
        <dbReference type="EMBL" id="GHH13969.1"/>
    </source>
</evidence>
<dbReference type="PANTHER" id="PTHR12558:SF13">
    <property type="entry name" value="CELL DIVISION CYCLE PROTEIN 27 HOMOLOG"/>
    <property type="match status" value="1"/>
</dbReference>
<gene>
    <name evidence="1" type="ORF">GCM10017790_26780</name>
</gene>
<dbReference type="InterPro" id="IPR006597">
    <property type="entry name" value="Sel1-like"/>
</dbReference>
<dbReference type="PANTHER" id="PTHR12558">
    <property type="entry name" value="CELL DIVISION CYCLE 16,23,27"/>
    <property type="match status" value="1"/>
</dbReference>
<dbReference type="Gene3D" id="1.25.40.10">
    <property type="entry name" value="Tetratricopeptide repeat domain"/>
    <property type="match status" value="3"/>
</dbReference>
<dbReference type="SUPFAM" id="SSF48452">
    <property type="entry name" value="TPR-like"/>
    <property type="match status" value="2"/>
</dbReference>
<dbReference type="SUPFAM" id="SSF81901">
    <property type="entry name" value="HCP-like"/>
    <property type="match status" value="1"/>
</dbReference>
<dbReference type="InterPro" id="IPR011990">
    <property type="entry name" value="TPR-like_helical_dom_sf"/>
</dbReference>
<dbReference type="SMART" id="SM00671">
    <property type="entry name" value="SEL1"/>
    <property type="match status" value="3"/>
</dbReference>
<proteinExistence type="predicted"/>
<sequence length="1011" mass="109589">MGEGMGTQGGVDGPWSLRRFSESLRALKRHAGGPSFSEIKKLTDRKPSSATLSALFAGSGKNAPRWDLVSDVVTAMLAYARQNRLNLDPRVADLGEWRRNHELLVEAMEKAVADRAARQAALLTAFSVLPTDELRHPPFPTLDELTMAWEGRPEPSGGVYLPRPDFDEELSEALASESAPYPFVLVYGDDGAGKSTSAWAAVVRVLDPSTKVLVPQDRNALAALAQAADLPTITNGPTLIWVDGMTAADLDRLTGEMLERLAGTAFIVATIAADDCATIIEGPRDWMPIARAALRSTYLLHLPYEPEIIEEVMLNASLGTESFDAGEIQDPADPEMMILRLNTARSSSPAGMALVRAAIDYRRAGLERPVSDGELRRVFPHYLADVRNFAVTDELFESGIAWAQGVGSEAEAMFVVSPHLKNGDRLWSVVRTLVDGAEPKRAIPDVLWAELIDFATPGECGGIGHRAMQLGQLAYGAQAHTKAASVPDVEARAHILAGVAYRDLGDRPASQMAFMAAYRAASRDTLASEACYAAYELGNLAAAGGDTDKAVRWWTDSAERDEWSSLAAYLALGSHYALKGEKEKALAALDRDFSGEKPAMRQHVSMLLLLLRPTAESLAEVAAVADETPLETEAQREIKRELMSYVAKRLQLAETAERTEPGETTHAEVLFDRGYTALIFGAREDAATALDQCVRCGDGRYSIEAAFELGKLLHEDGDFAGAERAWMTIVEAGDEELAPRARFNIALLRQETGDSAGAIAQLEQVLADGDPDRRAHAALLSAQILEAQDADVAVVDGFYRQAIEAGSPEWSPLALIELGVSIHRQHGPTDEALSLLRVASESEHADVAPRASWILGCFLEVCEDYDGAIQAYQMAIAAGHSDFSPAAQSSLGQLYGILNQPGLSMRHLEAAYNSGHPEYRVEAAFHMGLLHYWFARYRNAVVAFREVVVNRHSKLWPIAALFLGKVLNALDDIEGAAEAWRLAAESGTEPAAADAAAALRELRMSLEEKMD</sequence>
<evidence type="ECO:0000313" key="2">
    <source>
        <dbReference type="Proteomes" id="UP000635387"/>
    </source>
</evidence>
<dbReference type="Proteomes" id="UP000635387">
    <property type="component" value="Unassembled WGS sequence"/>
</dbReference>
<name>A0ABQ3LFE0_9PSEU</name>
<dbReference type="RefSeq" id="WP_191254832.1">
    <property type="nucleotide sequence ID" value="NZ_BNAY01000003.1"/>
</dbReference>
<keyword evidence="2" id="KW-1185">Reference proteome</keyword>
<protein>
    <recommendedName>
        <fullName evidence="3">Tetratricopeptide repeat protein</fullName>
    </recommendedName>
</protein>
<dbReference type="EMBL" id="BNAY01000003">
    <property type="protein sequence ID" value="GHH13969.1"/>
    <property type="molecule type" value="Genomic_DNA"/>
</dbReference>
<accession>A0ABQ3LFE0</accession>